<dbReference type="GO" id="GO:0005840">
    <property type="term" value="C:ribosome"/>
    <property type="evidence" value="ECO:0007669"/>
    <property type="project" value="UniProtKB-KW"/>
</dbReference>
<dbReference type="STRING" id="1169540.A0A0G4EFE7"/>
<feature type="domain" description="Large ribosomal subunit protein bL12 C-terminal" evidence="5">
    <location>
        <begin position="179"/>
        <end position="244"/>
    </location>
</feature>
<dbReference type="SUPFAM" id="SSF54736">
    <property type="entry name" value="ClpS-like"/>
    <property type="match status" value="1"/>
</dbReference>
<dbReference type="Gene3D" id="3.30.1390.10">
    <property type="match status" value="1"/>
</dbReference>
<dbReference type="CDD" id="cd00387">
    <property type="entry name" value="Ribosomal_L7_L12"/>
    <property type="match status" value="1"/>
</dbReference>
<dbReference type="FunCoup" id="A0A0G4EFE7">
    <property type="interactions" value="7"/>
</dbReference>
<evidence type="ECO:0000256" key="3">
    <source>
        <dbReference type="ARBA" id="ARBA00023274"/>
    </source>
</evidence>
<dbReference type="HAMAP" id="MF_00368">
    <property type="entry name" value="Ribosomal_bL12"/>
    <property type="match status" value="1"/>
</dbReference>
<sequence length="245" mass="25740">MRGVRALAGRLRRCLTETDRISRSPGALQPVGGVRCQATSAAASTQFDIFQKLKDPPEEQTAGGAAQTRRKPSDKVLRLVDEILGLSLIEAADLCDLCQEKLAERSGGLGAAGMPGMMPPMMAMMGTMPAMPQMQPGMMPPSASGAAAAPAQSAEEPAQAPEETKAAEKKEDTSSKVVSIKLVGVEASKKIAVIKEVRAITGLGLKESKEFVESAPKVLKKGLPVEEAEELKKKLETAGGTIEMA</sequence>
<feature type="region of interest" description="Disordered" evidence="4">
    <location>
        <begin position="54"/>
        <end position="73"/>
    </location>
</feature>
<dbReference type="Pfam" id="PF00542">
    <property type="entry name" value="Ribosomal_L12"/>
    <property type="match status" value="1"/>
</dbReference>
<feature type="compositionally biased region" description="Low complexity" evidence="4">
    <location>
        <begin position="139"/>
        <end position="161"/>
    </location>
</feature>
<keyword evidence="3" id="KW-0687">Ribonucleoprotein</keyword>
<keyword evidence="2" id="KW-0689">Ribosomal protein</keyword>
<evidence type="ECO:0000313" key="6">
    <source>
        <dbReference type="EMBL" id="CEL94152.1"/>
    </source>
</evidence>
<proteinExistence type="inferred from homology"/>
<dbReference type="PhylomeDB" id="A0A0G4EFE7"/>
<evidence type="ECO:0000313" key="7">
    <source>
        <dbReference type="Proteomes" id="UP000041254"/>
    </source>
</evidence>
<dbReference type="PANTHER" id="PTHR45987">
    <property type="entry name" value="39S RIBOSOMAL PROTEIN L12"/>
    <property type="match status" value="1"/>
</dbReference>
<accession>A0A0G4EFE7</accession>
<feature type="compositionally biased region" description="Basic and acidic residues" evidence="4">
    <location>
        <begin position="162"/>
        <end position="173"/>
    </location>
</feature>
<protein>
    <recommendedName>
        <fullName evidence="5">Large ribosomal subunit protein bL12 C-terminal domain-containing protein</fullName>
    </recommendedName>
</protein>
<dbReference type="InterPro" id="IPR013823">
    <property type="entry name" value="Ribosomal_bL12_C"/>
</dbReference>
<dbReference type="OrthoDB" id="250175at2759"/>
<dbReference type="VEuPathDB" id="CryptoDB:Vbra_11515"/>
<dbReference type="OMA" id="ICFFQIC"/>
<keyword evidence="7" id="KW-1185">Reference proteome</keyword>
<evidence type="ECO:0000256" key="2">
    <source>
        <dbReference type="ARBA" id="ARBA00022980"/>
    </source>
</evidence>
<dbReference type="GO" id="GO:0003735">
    <property type="term" value="F:structural constituent of ribosome"/>
    <property type="evidence" value="ECO:0007669"/>
    <property type="project" value="InterPro"/>
</dbReference>
<dbReference type="InParanoid" id="A0A0G4EFE7"/>
<organism evidence="6 7">
    <name type="scientific">Vitrella brassicaformis (strain CCMP3155)</name>
    <dbReference type="NCBI Taxonomy" id="1169540"/>
    <lineage>
        <taxon>Eukaryota</taxon>
        <taxon>Sar</taxon>
        <taxon>Alveolata</taxon>
        <taxon>Colpodellida</taxon>
        <taxon>Vitrellaceae</taxon>
        <taxon>Vitrella</taxon>
    </lineage>
</organism>
<dbReference type="GO" id="GO:0003729">
    <property type="term" value="F:mRNA binding"/>
    <property type="evidence" value="ECO:0007669"/>
    <property type="project" value="TreeGrafter"/>
</dbReference>
<dbReference type="GO" id="GO:1990904">
    <property type="term" value="C:ribonucleoprotein complex"/>
    <property type="evidence" value="ECO:0007669"/>
    <property type="project" value="UniProtKB-KW"/>
</dbReference>
<dbReference type="InterPro" id="IPR014719">
    <property type="entry name" value="Ribosomal_bL12_C/ClpS-like"/>
</dbReference>
<dbReference type="GO" id="GO:0006412">
    <property type="term" value="P:translation"/>
    <property type="evidence" value="ECO:0007669"/>
    <property type="project" value="InterPro"/>
</dbReference>
<dbReference type="PANTHER" id="PTHR45987:SF4">
    <property type="entry name" value="LARGE RIBOSOMAL SUBUNIT PROTEIN BL12M"/>
    <property type="match status" value="1"/>
</dbReference>
<reference evidence="6 7" key="1">
    <citation type="submission" date="2014-11" db="EMBL/GenBank/DDBJ databases">
        <authorList>
            <person name="Zhu J."/>
            <person name="Qi W."/>
            <person name="Song R."/>
        </authorList>
    </citation>
    <scope>NUCLEOTIDE SEQUENCE [LARGE SCALE GENOMIC DNA]</scope>
</reference>
<comment type="similarity">
    <text evidence="1">Belongs to the bacterial ribosomal protein bL12 family.</text>
</comment>
<evidence type="ECO:0000256" key="1">
    <source>
        <dbReference type="ARBA" id="ARBA00007197"/>
    </source>
</evidence>
<evidence type="ECO:0000256" key="4">
    <source>
        <dbReference type="SAM" id="MobiDB-lite"/>
    </source>
</evidence>
<dbReference type="FunFam" id="3.30.1390.10:FF:000001">
    <property type="entry name" value="50S ribosomal protein L7/L12"/>
    <property type="match status" value="1"/>
</dbReference>
<dbReference type="EMBL" id="CDMY01000206">
    <property type="protein sequence ID" value="CEL94152.1"/>
    <property type="molecule type" value="Genomic_DNA"/>
</dbReference>
<dbReference type="Proteomes" id="UP000041254">
    <property type="component" value="Unassembled WGS sequence"/>
</dbReference>
<evidence type="ECO:0000259" key="5">
    <source>
        <dbReference type="Pfam" id="PF00542"/>
    </source>
</evidence>
<dbReference type="AlphaFoldDB" id="A0A0G4EFE7"/>
<name>A0A0G4EFE7_VITBC</name>
<gene>
    <name evidence="6" type="ORF">Vbra_11515</name>
</gene>
<feature type="region of interest" description="Disordered" evidence="4">
    <location>
        <begin position="139"/>
        <end position="173"/>
    </location>
</feature>
<dbReference type="InterPro" id="IPR000206">
    <property type="entry name" value="Ribosomal_bL12"/>
</dbReference>